<feature type="transmembrane region" description="Helical" evidence="1">
    <location>
        <begin position="54"/>
        <end position="75"/>
    </location>
</feature>
<feature type="transmembrane region" description="Helical" evidence="1">
    <location>
        <begin position="120"/>
        <end position="140"/>
    </location>
</feature>
<comment type="caution">
    <text evidence="2">The sequence shown here is derived from an EMBL/GenBank/DDBJ whole genome shotgun (WGS) entry which is preliminary data.</text>
</comment>
<dbReference type="AlphaFoldDB" id="A0A9D1WHV4"/>
<evidence type="ECO:0000256" key="1">
    <source>
        <dbReference type="SAM" id="Phobius"/>
    </source>
</evidence>
<feature type="transmembrane region" description="Helical" evidence="1">
    <location>
        <begin position="12"/>
        <end position="34"/>
    </location>
</feature>
<feature type="transmembrane region" description="Helical" evidence="1">
    <location>
        <begin position="152"/>
        <end position="171"/>
    </location>
</feature>
<feature type="transmembrane region" description="Helical" evidence="1">
    <location>
        <begin position="255"/>
        <end position="273"/>
    </location>
</feature>
<keyword evidence="1" id="KW-1133">Transmembrane helix</keyword>
<keyword evidence="1" id="KW-0812">Transmembrane</keyword>
<name>A0A9D1WHV4_9FIRM</name>
<protein>
    <submittedName>
        <fullName evidence="2">DMT family transporter</fullName>
    </submittedName>
</protein>
<gene>
    <name evidence="2" type="ORF">IAA45_05930</name>
</gene>
<feature type="transmembrane region" description="Helical" evidence="1">
    <location>
        <begin position="183"/>
        <end position="204"/>
    </location>
</feature>
<organism evidence="2 3">
    <name type="scientific">Candidatus Blautia gallistercoris</name>
    <dbReference type="NCBI Taxonomy" id="2838490"/>
    <lineage>
        <taxon>Bacteria</taxon>
        <taxon>Bacillati</taxon>
        <taxon>Bacillota</taxon>
        <taxon>Clostridia</taxon>
        <taxon>Lachnospirales</taxon>
        <taxon>Lachnospiraceae</taxon>
        <taxon>Blautia</taxon>
    </lineage>
</organism>
<keyword evidence="1" id="KW-0472">Membrane</keyword>
<sequence>MKDLCNRQNRVRYNWGFQFALWCAILWGFCYQLLETLLDGRHFFLHPASVQEAFSMGTALAVFFTVLIALISLVWSGMNGGIRELFRAAFASKKVVLCLLTEAVVGGAAAWATYVTAGLLNTLFAVVGVMFYPLLGSFLSRKWLHEKISSRSWVGIGIIMAGWVIFYLGAFQNGGWTRNILTGSILGVLTGIGWGIEGAVASYLTDVLETETGVAVRFSYEAVLWILLLAVLAVVRPESLVFDYAGQIFRQPGAFAMVFLIALCLTFNYFSWYRAFTLLGVTKGLVISDASGFITIGAGMLLAVSMPAWLDILASVVMIAGILWIYLFGIQEAGPYREATLLSDPSMADGAVLRTRDPVKLRLLAYIAINGPVWDYEVASWFSEGIPNRKRKFRCRNKIRTYLIEMWAAGLLSSVENSQDQTGRFQKGKLLSKYQLTVEGCRRLQENQGTEKRGED</sequence>
<feature type="transmembrane region" description="Helical" evidence="1">
    <location>
        <begin position="285"/>
        <end position="306"/>
    </location>
</feature>
<evidence type="ECO:0000313" key="2">
    <source>
        <dbReference type="EMBL" id="HIX59239.1"/>
    </source>
</evidence>
<dbReference type="EMBL" id="DXEX01000133">
    <property type="protein sequence ID" value="HIX59239.1"/>
    <property type="molecule type" value="Genomic_DNA"/>
</dbReference>
<feature type="transmembrane region" description="Helical" evidence="1">
    <location>
        <begin position="95"/>
        <end position="114"/>
    </location>
</feature>
<accession>A0A9D1WHV4</accession>
<feature type="transmembrane region" description="Helical" evidence="1">
    <location>
        <begin position="216"/>
        <end position="235"/>
    </location>
</feature>
<evidence type="ECO:0000313" key="3">
    <source>
        <dbReference type="Proteomes" id="UP000886817"/>
    </source>
</evidence>
<reference evidence="2" key="2">
    <citation type="submission" date="2021-04" db="EMBL/GenBank/DDBJ databases">
        <authorList>
            <person name="Gilroy R."/>
        </authorList>
    </citation>
    <scope>NUCLEOTIDE SEQUENCE</scope>
    <source>
        <strain evidence="2">ChiSjej1B19-8411</strain>
    </source>
</reference>
<dbReference type="Proteomes" id="UP000886817">
    <property type="component" value="Unassembled WGS sequence"/>
</dbReference>
<feature type="transmembrane region" description="Helical" evidence="1">
    <location>
        <begin position="312"/>
        <end position="330"/>
    </location>
</feature>
<proteinExistence type="predicted"/>
<reference evidence="2" key="1">
    <citation type="journal article" date="2021" name="PeerJ">
        <title>Extensive microbial diversity within the chicken gut microbiome revealed by metagenomics and culture.</title>
        <authorList>
            <person name="Gilroy R."/>
            <person name="Ravi A."/>
            <person name="Getino M."/>
            <person name="Pursley I."/>
            <person name="Horton D.L."/>
            <person name="Alikhan N.F."/>
            <person name="Baker D."/>
            <person name="Gharbi K."/>
            <person name="Hall N."/>
            <person name="Watson M."/>
            <person name="Adriaenssens E.M."/>
            <person name="Foster-Nyarko E."/>
            <person name="Jarju S."/>
            <person name="Secka A."/>
            <person name="Antonio M."/>
            <person name="Oren A."/>
            <person name="Chaudhuri R.R."/>
            <person name="La Ragione R."/>
            <person name="Hildebrand F."/>
            <person name="Pallen M.J."/>
        </authorList>
    </citation>
    <scope>NUCLEOTIDE SEQUENCE</scope>
    <source>
        <strain evidence="2">ChiSjej1B19-8411</strain>
    </source>
</reference>